<evidence type="ECO:0000256" key="6">
    <source>
        <dbReference type="ARBA" id="ARBA00023040"/>
    </source>
</evidence>
<keyword evidence="6" id="KW-0297">G-protein coupled receptor</keyword>
<dbReference type="PROSITE" id="PS50262">
    <property type="entry name" value="G_PROTEIN_RECEP_F1_2"/>
    <property type="match status" value="1"/>
</dbReference>
<evidence type="ECO:0000259" key="12">
    <source>
        <dbReference type="PROSITE" id="PS50262"/>
    </source>
</evidence>
<evidence type="ECO:0000256" key="8">
    <source>
        <dbReference type="ARBA" id="ARBA00023170"/>
    </source>
</evidence>
<dbReference type="InterPro" id="IPR000276">
    <property type="entry name" value="GPCR_Rhodpsn"/>
</dbReference>
<evidence type="ECO:0000256" key="1">
    <source>
        <dbReference type="ARBA" id="ARBA00004651"/>
    </source>
</evidence>
<dbReference type="InterPro" id="IPR001681">
    <property type="entry name" value="Neurokn_rcpt"/>
</dbReference>
<organism evidence="13 14">
    <name type="scientific">Nicrophorus vespilloides</name>
    <name type="common">Boreal carrion beetle</name>
    <dbReference type="NCBI Taxonomy" id="110193"/>
    <lineage>
        <taxon>Eukaryota</taxon>
        <taxon>Metazoa</taxon>
        <taxon>Ecdysozoa</taxon>
        <taxon>Arthropoda</taxon>
        <taxon>Hexapoda</taxon>
        <taxon>Insecta</taxon>
        <taxon>Pterygota</taxon>
        <taxon>Neoptera</taxon>
        <taxon>Endopterygota</taxon>
        <taxon>Coleoptera</taxon>
        <taxon>Polyphaga</taxon>
        <taxon>Staphyliniformia</taxon>
        <taxon>Silphidae</taxon>
        <taxon>Nicrophorinae</taxon>
        <taxon>Nicrophorus</taxon>
    </lineage>
</organism>
<keyword evidence="9" id="KW-0807">Transducer</keyword>
<keyword evidence="5 11" id="KW-1133">Transmembrane helix</keyword>
<evidence type="ECO:0000256" key="11">
    <source>
        <dbReference type="SAM" id="Phobius"/>
    </source>
</evidence>
<feature type="transmembrane region" description="Helical" evidence="11">
    <location>
        <begin position="12"/>
        <end position="34"/>
    </location>
</feature>
<dbReference type="PANTHER" id="PTHR46925:SF2">
    <property type="entry name" value="G-PROTEIN COUPLED RECEPTOR TKR-1-RELATED"/>
    <property type="match status" value="1"/>
</dbReference>
<dbReference type="SUPFAM" id="SSF81321">
    <property type="entry name" value="Family A G protein-coupled receptor-like"/>
    <property type="match status" value="1"/>
</dbReference>
<comment type="subcellular location">
    <subcellularLocation>
        <location evidence="1">Cell membrane</location>
        <topology evidence="1">Multi-pass membrane protein</topology>
    </subcellularLocation>
</comment>
<dbReference type="PRINTS" id="PR00237">
    <property type="entry name" value="GPCRRHODOPSN"/>
</dbReference>
<evidence type="ECO:0000256" key="3">
    <source>
        <dbReference type="ARBA" id="ARBA00022475"/>
    </source>
</evidence>
<evidence type="ECO:0000313" key="13">
    <source>
        <dbReference type="Proteomes" id="UP000695000"/>
    </source>
</evidence>
<gene>
    <name evidence="14" type="primary">LOC108568837</name>
</gene>
<sequence>MKISSFSPRVVKMFIFIVFVFGICWLPYHAYFIYTHFDRKVLYSKYVQHVYLAFYWFAMANAMVNPLIYYWMNTRFRRYFRRAICCWRILIDRNWQDSMDSPTNNGQSFMKSGLSRRSTRGGTERMNTLSTRIYFDRQHQQKQQSSQQQKDEQQDRRKADEGTIVSNGSMRKQRHSVAATEL</sequence>
<dbReference type="GeneID" id="108568837"/>
<keyword evidence="7 11" id="KW-0472">Membrane</keyword>
<dbReference type="Proteomes" id="UP000695000">
    <property type="component" value="Unplaced"/>
</dbReference>
<feature type="region of interest" description="Disordered" evidence="10">
    <location>
        <begin position="102"/>
        <end position="123"/>
    </location>
</feature>
<evidence type="ECO:0000256" key="7">
    <source>
        <dbReference type="ARBA" id="ARBA00023136"/>
    </source>
</evidence>
<keyword evidence="8" id="KW-0675">Receptor</keyword>
<dbReference type="InterPro" id="IPR017452">
    <property type="entry name" value="GPCR_Rhodpsn_7TM"/>
</dbReference>
<dbReference type="Pfam" id="PF00001">
    <property type="entry name" value="7tm_1"/>
    <property type="match status" value="1"/>
</dbReference>
<evidence type="ECO:0000256" key="5">
    <source>
        <dbReference type="ARBA" id="ARBA00022989"/>
    </source>
</evidence>
<dbReference type="RefSeq" id="XP_017785626.1">
    <property type="nucleotide sequence ID" value="XM_017930137.1"/>
</dbReference>
<accession>A0ABM1NFM6</accession>
<evidence type="ECO:0000256" key="10">
    <source>
        <dbReference type="SAM" id="MobiDB-lite"/>
    </source>
</evidence>
<protein>
    <submittedName>
        <fullName evidence="14">Tachykinin-like peptides receptor 86C</fullName>
    </submittedName>
</protein>
<feature type="compositionally biased region" description="Basic and acidic residues" evidence="10">
    <location>
        <begin position="149"/>
        <end position="161"/>
    </location>
</feature>
<reference evidence="14" key="1">
    <citation type="submission" date="2025-08" db="UniProtKB">
        <authorList>
            <consortium name="RefSeq"/>
        </authorList>
    </citation>
    <scope>IDENTIFICATION</scope>
    <source>
        <tissue evidence="14">Whole Larva</tissue>
    </source>
</reference>
<name>A0ABM1NFM6_NICVS</name>
<feature type="region of interest" description="Disordered" evidence="10">
    <location>
        <begin position="137"/>
        <end position="182"/>
    </location>
</feature>
<evidence type="ECO:0000256" key="4">
    <source>
        <dbReference type="ARBA" id="ARBA00022692"/>
    </source>
</evidence>
<evidence type="ECO:0000313" key="14">
    <source>
        <dbReference type="RefSeq" id="XP_017785626.1"/>
    </source>
</evidence>
<keyword evidence="13" id="KW-1185">Reference proteome</keyword>
<proteinExistence type="inferred from homology"/>
<dbReference type="PANTHER" id="PTHR46925">
    <property type="entry name" value="G-PROTEIN COUPLED RECEPTOR TKR-1-RELATED"/>
    <property type="match status" value="1"/>
</dbReference>
<evidence type="ECO:0000256" key="2">
    <source>
        <dbReference type="ARBA" id="ARBA00010663"/>
    </source>
</evidence>
<feature type="domain" description="G-protein coupled receptors family 1 profile" evidence="12">
    <location>
        <begin position="1"/>
        <end position="69"/>
    </location>
</feature>
<evidence type="ECO:0000256" key="9">
    <source>
        <dbReference type="ARBA" id="ARBA00023224"/>
    </source>
</evidence>
<dbReference type="Gene3D" id="1.20.1070.10">
    <property type="entry name" value="Rhodopsin 7-helix transmembrane proteins"/>
    <property type="match status" value="1"/>
</dbReference>
<comment type="similarity">
    <text evidence="2">Belongs to the G-protein coupled receptor 1 family.</text>
</comment>
<keyword evidence="3" id="KW-1003">Cell membrane</keyword>
<feature type="transmembrane region" description="Helical" evidence="11">
    <location>
        <begin position="54"/>
        <end position="72"/>
    </location>
</feature>
<keyword evidence="4 11" id="KW-0812">Transmembrane</keyword>